<keyword evidence="1" id="KW-0175">Coiled coil</keyword>
<gene>
    <name evidence="3" type="ORF">A3C12_00755</name>
</gene>
<dbReference type="Proteomes" id="UP000178710">
    <property type="component" value="Unassembled WGS sequence"/>
</dbReference>
<dbReference type="InterPro" id="IPR010406">
    <property type="entry name" value="DUF1003"/>
</dbReference>
<accession>A0A1G2KS59</accession>
<reference evidence="3 4" key="1">
    <citation type="journal article" date="2016" name="Nat. Commun.">
        <title>Thousands of microbial genomes shed light on interconnected biogeochemical processes in an aquifer system.</title>
        <authorList>
            <person name="Anantharaman K."/>
            <person name="Brown C.T."/>
            <person name="Hug L.A."/>
            <person name="Sharon I."/>
            <person name="Castelle C.J."/>
            <person name="Probst A.J."/>
            <person name="Thomas B.C."/>
            <person name="Singh A."/>
            <person name="Wilkins M.J."/>
            <person name="Karaoz U."/>
            <person name="Brodie E.L."/>
            <person name="Williams K.H."/>
            <person name="Hubbard S.S."/>
            <person name="Banfield J.F."/>
        </authorList>
    </citation>
    <scope>NUCLEOTIDE SEQUENCE [LARGE SCALE GENOMIC DNA]</scope>
</reference>
<dbReference type="EMBL" id="MHQK01000005">
    <property type="protein sequence ID" value="OHA02275.1"/>
    <property type="molecule type" value="Genomic_DNA"/>
</dbReference>
<keyword evidence="2" id="KW-1133">Transmembrane helix</keyword>
<dbReference type="Pfam" id="PF06210">
    <property type="entry name" value="DUF1003"/>
    <property type="match status" value="1"/>
</dbReference>
<evidence type="ECO:0000313" key="3">
    <source>
        <dbReference type="EMBL" id="OHA02275.1"/>
    </source>
</evidence>
<dbReference type="AlphaFoldDB" id="A0A1G2KS59"/>
<evidence type="ECO:0000313" key="4">
    <source>
        <dbReference type="Proteomes" id="UP000178710"/>
    </source>
</evidence>
<keyword evidence="2" id="KW-0472">Membrane</keyword>
<evidence type="ECO:0000256" key="2">
    <source>
        <dbReference type="SAM" id="Phobius"/>
    </source>
</evidence>
<proteinExistence type="predicted"/>
<evidence type="ECO:0008006" key="5">
    <source>
        <dbReference type="Google" id="ProtNLM"/>
    </source>
</evidence>
<comment type="caution">
    <text evidence="3">The sequence shown here is derived from an EMBL/GenBank/DDBJ whole genome shotgun (WGS) entry which is preliminary data.</text>
</comment>
<sequence>MEELKSQKFSTLDRLALGVNKKIGSFGFFILVFIWTIGWLSWNTLGPIDLRFDPFPAFVLWLFISNMIQLFFLPLILIGQDLQSRQADLRAEVDFEINRRAEEESREILKRLEEQQKEIQQLLRKP</sequence>
<organism evidence="3 4">
    <name type="scientific">Candidatus Sungbacteria bacterium RIFCSPHIGHO2_02_FULL_49_20</name>
    <dbReference type="NCBI Taxonomy" id="1802272"/>
    <lineage>
        <taxon>Bacteria</taxon>
        <taxon>Candidatus Sungiibacteriota</taxon>
    </lineage>
</organism>
<protein>
    <recommendedName>
        <fullName evidence="5">DUF1003 domain-containing protein</fullName>
    </recommendedName>
</protein>
<keyword evidence="2" id="KW-0812">Transmembrane</keyword>
<name>A0A1G2KS59_9BACT</name>
<feature type="transmembrane region" description="Helical" evidence="2">
    <location>
        <begin position="54"/>
        <end position="78"/>
    </location>
</feature>
<feature type="coiled-coil region" evidence="1">
    <location>
        <begin position="98"/>
        <end position="125"/>
    </location>
</feature>
<feature type="transmembrane region" description="Helical" evidence="2">
    <location>
        <begin position="23"/>
        <end position="42"/>
    </location>
</feature>
<evidence type="ECO:0000256" key="1">
    <source>
        <dbReference type="SAM" id="Coils"/>
    </source>
</evidence>